<evidence type="ECO:0000256" key="1">
    <source>
        <dbReference type="ARBA" id="ARBA00010751"/>
    </source>
</evidence>
<dbReference type="InterPro" id="IPR002765">
    <property type="entry name" value="UPF0145_YbjQ-like"/>
</dbReference>
<protein>
    <submittedName>
        <fullName evidence="3">YbjQ family protein</fullName>
    </submittedName>
</protein>
<evidence type="ECO:0000313" key="3">
    <source>
        <dbReference type="EMBL" id="QZT34793.1"/>
    </source>
</evidence>
<accession>F5L7W6</accession>
<comment type="similarity">
    <text evidence="1">Belongs to the UPF0145 family.</text>
</comment>
<dbReference type="Proteomes" id="UP000010716">
    <property type="component" value="Unassembled WGS sequence"/>
</dbReference>
<dbReference type="SUPFAM" id="SSF117782">
    <property type="entry name" value="YbjQ-like"/>
    <property type="match status" value="1"/>
</dbReference>
<dbReference type="AlphaFoldDB" id="F5L7W6"/>
<dbReference type="EMBL" id="CP082237">
    <property type="protein sequence ID" value="QZT34793.1"/>
    <property type="molecule type" value="Genomic_DNA"/>
</dbReference>
<reference evidence="3" key="3">
    <citation type="submission" date="2021-08" db="EMBL/GenBank/DDBJ databases">
        <authorList>
            <person name="de Jong S."/>
            <person name="van den Broek M."/>
            <person name="Merkel A."/>
            <person name="de la Torre Cortes P."/>
            <person name="Kalamorz F."/>
            <person name="Cook G."/>
            <person name="van Loosdrecht M."/>
            <person name="McMillan D."/>
        </authorList>
    </citation>
    <scope>NUCLEOTIDE SEQUENCE</scope>
    <source>
        <strain evidence="3">TA2.A1</strain>
    </source>
</reference>
<dbReference type="InterPro" id="IPR035439">
    <property type="entry name" value="UPF0145_dom_sf"/>
</dbReference>
<evidence type="ECO:0000313" key="5">
    <source>
        <dbReference type="Proteomes" id="UP000825179"/>
    </source>
</evidence>
<evidence type="ECO:0000313" key="2">
    <source>
        <dbReference type="EMBL" id="EGL82554.1"/>
    </source>
</evidence>
<dbReference type="OrthoDB" id="9796448at2"/>
<dbReference type="Proteomes" id="UP000825179">
    <property type="component" value="Chromosome"/>
</dbReference>
<organism evidence="2 4">
    <name type="scientific">Caldalkalibacillus thermarum (strain TA2.A1)</name>
    <dbReference type="NCBI Taxonomy" id="986075"/>
    <lineage>
        <taxon>Bacteria</taxon>
        <taxon>Bacillati</taxon>
        <taxon>Bacillota</taxon>
        <taxon>Bacilli</taxon>
        <taxon>Bacillales</taxon>
        <taxon>Bacillaceae</taxon>
        <taxon>Caldalkalibacillus</taxon>
    </lineage>
</organism>
<name>F5L7W6_CALTT</name>
<sequence length="54" mass="5672">MLIVTTDIVPNRQIKAKGDNAIVGVRLHSSTVMSGASMSRASKIIAYGTAVVIE</sequence>
<gene>
    <name evidence="2" type="ORF">CathTA2_1916</name>
    <name evidence="3" type="ORF">HUR95_05870</name>
</gene>
<evidence type="ECO:0000313" key="4">
    <source>
        <dbReference type="Proteomes" id="UP000010716"/>
    </source>
</evidence>
<dbReference type="EMBL" id="AFCE01000145">
    <property type="protein sequence ID" value="EGL82554.1"/>
    <property type="molecule type" value="Genomic_DNA"/>
</dbReference>
<keyword evidence="5" id="KW-1185">Reference proteome</keyword>
<dbReference type="Gene3D" id="3.30.110.70">
    <property type="entry name" value="Hypothetical protein apc22750. Chain B"/>
    <property type="match status" value="1"/>
</dbReference>
<dbReference type="Pfam" id="PF01906">
    <property type="entry name" value="YbjQ_1"/>
    <property type="match status" value="1"/>
</dbReference>
<reference evidence="3 5" key="2">
    <citation type="journal article" date="2020" name="Extremophiles">
        <title>Genomic analysis of Caldalkalibacillus thermarum TA2.A1 reveals aerobic alkaliphilic metabolism and evolutionary hallmarks linking alkaliphilic bacteria and plant life.</title>
        <authorList>
            <person name="de Jong S.I."/>
            <person name="van den Broek M.A."/>
            <person name="Merkel A.Y."/>
            <person name="de la Torre Cortes P."/>
            <person name="Kalamorz F."/>
            <person name="Cook G.M."/>
            <person name="van Loosdrecht M.C.M."/>
            <person name="McMillan D.G.G."/>
        </authorList>
    </citation>
    <scope>NUCLEOTIDE SEQUENCE [LARGE SCALE GENOMIC DNA]</scope>
    <source>
        <strain evidence="3 5">TA2.A1</strain>
    </source>
</reference>
<reference evidence="2 4" key="1">
    <citation type="journal article" date="2011" name="J. Bacteriol.">
        <title>Draft genome sequence of the thermoalkaliphilic Caldalkalibacillus thermarum strain TA2.A1.</title>
        <authorList>
            <person name="Kalamorz F."/>
            <person name="Keis S."/>
            <person name="McMillan D.G."/>
            <person name="Olsson K."/>
            <person name="Stanton J.A."/>
            <person name="Stockwell P."/>
            <person name="Black M.A."/>
            <person name="Klingeman D.M."/>
            <person name="Land M.L."/>
            <person name="Han C.S."/>
            <person name="Martin S.L."/>
            <person name="Becher S.A."/>
            <person name="Peddie C.J."/>
            <person name="Morgan H.W."/>
            <person name="Matthies D."/>
            <person name="Preiss L."/>
            <person name="Meier T."/>
            <person name="Brown S.D."/>
            <person name="Cook G.M."/>
        </authorList>
    </citation>
    <scope>NUCLEOTIDE SEQUENCE [LARGE SCALE GENOMIC DNA]</scope>
    <source>
        <strain evidence="2 4">TA2.A1</strain>
    </source>
</reference>
<proteinExistence type="inferred from homology"/>
<dbReference type="KEGG" id="cthu:HUR95_05870"/>
<dbReference type="RefSeq" id="WP_007505083.1">
    <property type="nucleotide sequence ID" value="NZ_AFCE01000145.1"/>
</dbReference>